<accession>A0A975C3S3</accession>
<protein>
    <submittedName>
        <fullName evidence="1">Uncharacterized protein</fullName>
    </submittedName>
</protein>
<name>A0A975C3S3_9CAUL</name>
<dbReference type="AlphaFoldDB" id="A0A975C3S3"/>
<evidence type="ECO:0000313" key="1">
    <source>
        <dbReference type="EMBL" id="QTC91335.1"/>
    </source>
</evidence>
<proteinExistence type="predicted"/>
<sequence>MTLRTLRDLPGVDDLELKAVMKPRFADPDVPEGRDEIDALSTALFGLSLEAADDTEKPTDWDRIERLSPSDMVEAFEAEGWDVTDKKRKPLRLLPHLALPLALAMRGVSGELPFLAEPDVKETDWGSNLAAEASRFRKR</sequence>
<organism evidence="1 2">
    <name type="scientific">Brevundimonas goettingensis</name>
    <dbReference type="NCBI Taxonomy" id="2774190"/>
    <lineage>
        <taxon>Bacteria</taxon>
        <taxon>Pseudomonadati</taxon>
        <taxon>Pseudomonadota</taxon>
        <taxon>Alphaproteobacteria</taxon>
        <taxon>Caulobacterales</taxon>
        <taxon>Caulobacteraceae</taxon>
        <taxon>Brevundimonas</taxon>
    </lineage>
</organism>
<dbReference type="RefSeq" id="WP_207870510.1">
    <property type="nucleotide sequence ID" value="NZ_CP062222.1"/>
</dbReference>
<dbReference type="KEGG" id="bgoe:IFJ75_19430"/>
<keyword evidence="2" id="KW-1185">Reference proteome</keyword>
<dbReference type="Proteomes" id="UP000663918">
    <property type="component" value="Chromosome"/>
</dbReference>
<gene>
    <name evidence="1" type="ORF">IFJ75_19430</name>
</gene>
<dbReference type="EMBL" id="CP062222">
    <property type="protein sequence ID" value="QTC91335.1"/>
    <property type="molecule type" value="Genomic_DNA"/>
</dbReference>
<reference evidence="1" key="1">
    <citation type="submission" date="2020-09" db="EMBL/GenBank/DDBJ databases">
        <title>Brevundimonas sp. LVF2 isolated from a puddle in Goettingen, Germany.</title>
        <authorList>
            <person name="Friedrich I."/>
            <person name="Klassen A."/>
            <person name="Hannes N."/>
            <person name="Schneider D."/>
            <person name="Hertel R."/>
            <person name="Daniel R."/>
        </authorList>
    </citation>
    <scope>NUCLEOTIDE SEQUENCE</scope>
    <source>
        <strain evidence="1">LVF2</strain>
    </source>
</reference>
<evidence type="ECO:0000313" key="2">
    <source>
        <dbReference type="Proteomes" id="UP000663918"/>
    </source>
</evidence>